<protein>
    <submittedName>
        <fullName evidence="1">Uncharacterized protein</fullName>
    </submittedName>
</protein>
<gene>
    <name evidence="1" type="ORF">C2857_003465</name>
</gene>
<dbReference type="OrthoDB" id="3501153at2759"/>
<dbReference type="Proteomes" id="UP000594364">
    <property type="component" value="Chromosome 4"/>
</dbReference>
<accession>A0A7S9KUT1</accession>
<dbReference type="AlphaFoldDB" id="A0A7S9KUT1"/>
<organism evidence="1 2">
    <name type="scientific">Epichloe festucae (strain Fl1)</name>
    <dbReference type="NCBI Taxonomy" id="877507"/>
    <lineage>
        <taxon>Eukaryota</taxon>
        <taxon>Fungi</taxon>
        <taxon>Dikarya</taxon>
        <taxon>Ascomycota</taxon>
        <taxon>Pezizomycotina</taxon>
        <taxon>Sordariomycetes</taxon>
        <taxon>Hypocreomycetidae</taxon>
        <taxon>Hypocreales</taxon>
        <taxon>Clavicipitaceae</taxon>
        <taxon>Epichloe</taxon>
    </lineage>
</organism>
<keyword evidence="2" id="KW-1185">Reference proteome</keyword>
<proteinExistence type="predicted"/>
<dbReference type="EMBL" id="CP031388">
    <property type="protein sequence ID" value="QPH05584.1"/>
    <property type="molecule type" value="Genomic_DNA"/>
</dbReference>
<reference evidence="1 2" key="1">
    <citation type="journal article" date="2018" name="PLoS Genet.">
        <title>Repeat elements organise 3D genome structure and mediate transcription in the filamentous fungus Epichloe festucae.</title>
        <authorList>
            <person name="Winter D.J."/>
            <person name="Ganley A.R.D."/>
            <person name="Young C.A."/>
            <person name="Liachko I."/>
            <person name="Schardl C.L."/>
            <person name="Dupont P.Y."/>
            <person name="Berry D."/>
            <person name="Ram A."/>
            <person name="Scott B."/>
            <person name="Cox M.P."/>
        </authorList>
    </citation>
    <scope>NUCLEOTIDE SEQUENCE [LARGE SCALE GENOMIC DNA]</scope>
    <source>
        <strain evidence="1 2">Fl1</strain>
    </source>
</reference>
<name>A0A7S9KUT1_EPIFF</name>
<evidence type="ECO:0000313" key="1">
    <source>
        <dbReference type="EMBL" id="QPH05584.1"/>
    </source>
</evidence>
<sequence length="142" mass="16130">MANDYYVSLDTENTHGEESCKDSLLRPLGSPTTPQVRRQSVYLASLRVTKDVLLLLTSLIAIVACWRAPSLRSHLNGVQIEGRYDSERHVKHCGEVFETYPQPLTYSYVTLKSSSPDPPDFEIRRLKEAGIDPLKFRIDGHR</sequence>
<evidence type="ECO:0000313" key="2">
    <source>
        <dbReference type="Proteomes" id="UP000594364"/>
    </source>
</evidence>